<dbReference type="PROSITE" id="PS51257">
    <property type="entry name" value="PROKAR_LIPOPROTEIN"/>
    <property type="match status" value="1"/>
</dbReference>
<dbReference type="Pfam" id="PF02321">
    <property type="entry name" value="OEP"/>
    <property type="match status" value="2"/>
</dbReference>
<dbReference type="SUPFAM" id="SSF56954">
    <property type="entry name" value="Outer membrane efflux proteins (OEP)"/>
    <property type="match status" value="1"/>
</dbReference>
<dbReference type="RefSeq" id="WP_090198392.1">
    <property type="nucleotide sequence ID" value="NZ_LT629785.1"/>
</dbReference>
<protein>
    <submittedName>
        <fullName evidence="10">Efflux transporter, outer membrane factor (OMF) lipoprotein, NodT family</fullName>
    </submittedName>
</protein>
<feature type="coiled-coil region" evidence="9">
    <location>
        <begin position="233"/>
        <end position="267"/>
    </location>
</feature>
<evidence type="ECO:0000256" key="5">
    <source>
        <dbReference type="ARBA" id="ARBA00023139"/>
    </source>
</evidence>
<evidence type="ECO:0000256" key="6">
    <source>
        <dbReference type="ARBA" id="ARBA00023237"/>
    </source>
</evidence>
<comment type="similarity">
    <text evidence="1 8">Belongs to the outer membrane factor (OMF) (TC 1.B.17) family.</text>
</comment>
<dbReference type="GO" id="GO:0015562">
    <property type="term" value="F:efflux transmembrane transporter activity"/>
    <property type="evidence" value="ECO:0007669"/>
    <property type="project" value="InterPro"/>
</dbReference>
<evidence type="ECO:0000256" key="3">
    <source>
        <dbReference type="ARBA" id="ARBA00022692"/>
    </source>
</evidence>
<dbReference type="InterPro" id="IPR003423">
    <property type="entry name" value="OMP_efflux"/>
</dbReference>
<name>A0A1H2I4M9_9PSED</name>
<keyword evidence="6" id="KW-0998">Cell outer membrane</keyword>
<evidence type="ECO:0000256" key="9">
    <source>
        <dbReference type="SAM" id="Coils"/>
    </source>
</evidence>
<keyword evidence="4 8" id="KW-0472">Membrane</keyword>
<dbReference type="STRING" id="364197.SAMN05216296_3501"/>
<keyword evidence="9" id="KW-0175">Coiled coil</keyword>
<reference evidence="11" key="1">
    <citation type="submission" date="2016-10" db="EMBL/GenBank/DDBJ databases">
        <authorList>
            <person name="Varghese N."/>
            <person name="Submissions S."/>
        </authorList>
    </citation>
    <scope>NUCLEOTIDE SEQUENCE [LARGE SCALE GENOMIC DNA]</scope>
    <source>
        <strain evidence="11">DSM 17875</strain>
    </source>
</reference>
<evidence type="ECO:0000256" key="7">
    <source>
        <dbReference type="ARBA" id="ARBA00023288"/>
    </source>
</evidence>
<dbReference type="OrthoDB" id="9770517at2"/>
<keyword evidence="2 8" id="KW-1134">Transmembrane beta strand</keyword>
<evidence type="ECO:0000256" key="1">
    <source>
        <dbReference type="ARBA" id="ARBA00007613"/>
    </source>
</evidence>
<evidence type="ECO:0000313" key="11">
    <source>
        <dbReference type="Proteomes" id="UP000243232"/>
    </source>
</evidence>
<organism evidence="10 11">
    <name type="scientific">Pseudomonas pohangensis</name>
    <dbReference type="NCBI Taxonomy" id="364197"/>
    <lineage>
        <taxon>Bacteria</taxon>
        <taxon>Pseudomonadati</taxon>
        <taxon>Pseudomonadota</taxon>
        <taxon>Gammaproteobacteria</taxon>
        <taxon>Pseudomonadales</taxon>
        <taxon>Pseudomonadaceae</taxon>
        <taxon>Pseudomonas</taxon>
    </lineage>
</organism>
<proteinExistence type="inferred from homology"/>
<gene>
    <name evidence="10" type="ORF">SAMN05216296_3501</name>
</gene>
<dbReference type="Gene3D" id="1.20.1600.10">
    <property type="entry name" value="Outer membrane efflux proteins (OEP)"/>
    <property type="match status" value="1"/>
</dbReference>
<keyword evidence="11" id="KW-1185">Reference proteome</keyword>
<keyword evidence="3 8" id="KW-0812">Transmembrane</keyword>
<sequence length="492" mass="53979">MKTTDKHSLPGHVLRPAVCVLLLLLGGCLSEPPQRDVILDQALPATPQMPAQWLGNAQATRISPQALQMAGNGWLDAFADPQLNSVVQAALENNPDLRVAASQVAIAAANVNLVGSQLMPQIGVGANKNWTKDFGQSNEYRTNQVSAGVSWELDIWGRLRAEEASAEAAYQASALDYAYARQSLVATTVKSWYRVVEAYKLLQLAEESQVLYADILKLVKIRMRAGKVSDFDVSQTQAYLDNIETQVQTAEKNYAEARRTLELLLGRYPAGDIQTTRMLANLPPVIASDTPVSIIARRPDVLAAEQQVISAFRLNEADRLALLPGFSLSLNAGRYTDGLLDALNLEPWLGTAGLGMQLPIYEGGALRANIRISDEYQKQAVANYGRVVLRALNEVESGLIDEYFYDRAILATDQAVQQRKRSVTIAKQRYQAGASDMLTVLQLQSQQLGSEASAIEQRFLRLSNWVNLNLALGQSYNQQPLISATAENQQVQ</sequence>
<keyword evidence="7 8" id="KW-0449">Lipoprotein</keyword>
<evidence type="ECO:0000256" key="4">
    <source>
        <dbReference type="ARBA" id="ARBA00023136"/>
    </source>
</evidence>
<dbReference type="Proteomes" id="UP000243232">
    <property type="component" value="Chromosome I"/>
</dbReference>
<dbReference type="EMBL" id="LT629785">
    <property type="protein sequence ID" value="SDU39093.1"/>
    <property type="molecule type" value="Genomic_DNA"/>
</dbReference>
<comment type="subcellular location">
    <subcellularLocation>
        <location evidence="8">Cell outer membrane</location>
        <topology evidence="8">Lipid-anchor</topology>
    </subcellularLocation>
</comment>
<accession>A0A1H2I4M9</accession>
<dbReference type="Gene3D" id="2.20.200.10">
    <property type="entry name" value="Outer membrane efflux proteins (OEP)"/>
    <property type="match status" value="1"/>
</dbReference>
<keyword evidence="5 8" id="KW-0564">Palmitate</keyword>
<dbReference type="GO" id="GO:0009279">
    <property type="term" value="C:cell outer membrane"/>
    <property type="evidence" value="ECO:0007669"/>
    <property type="project" value="UniProtKB-SubCell"/>
</dbReference>
<evidence type="ECO:0000313" key="10">
    <source>
        <dbReference type="EMBL" id="SDU39093.1"/>
    </source>
</evidence>
<evidence type="ECO:0000256" key="8">
    <source>
        <dbReference type="RuleBase" id="RU362097"/>
    </source>
</evidence>
<dbReference type="PANTHER" id="PTHR30203">
    <property type="entry name" value="OUTER MEMBRANE CATION EFFLUX PROTEIN"/>
    <property type="match status" value="1"/>
</dbReference>
<dbReference type="AlphaFoldDB" id="A0A1H2I4M9"/>
<evidence type="ECO:0000256" key="2">
    <source>
        <dbReference type="ARBA" id="ARBA00022452"/>
    </source>
</evidence>
<dbReference type="NCBIfam" id="TIGR01845">
    <property type="entry name" value="outer_NodT"/>
    <property type="match status" value="1"/>
</dbReference>
<dbReference type="InterPro" id="IPR010131">
    <property type="entry name" value="MdtP/NodT-like"/>
</dbReference>